<sequence length="66" mass="7596">MAPQGTNRLNATRLLGERIFESEPMCFQILESELDAFLAEESRYCSFKTPSNPNRTRESRKKDGAR</sequence>
<organism evidence="2 3">
    <name type="scientific">Tilletia laevis</name>
    <dbReference type="NCBI Taxonomy" id="157183"/>
    <lineage>
        <taxon>Eukaryota</taxon>
        <taxon>Fungi</taxon>
        <taxon>Dikarya</taxon>
        <taxon>Basidiomycota</taxon>
        <taxon>Ustilaginomycotina</taxon>
        <taxon>Exobasidiomycetes</taxon>
        <taxon>Tilletiales</taxon>
        <taxon>Tilletiaceae</taxon>
        <taxon>Tilletia</taxon>
    </lineage>
</organism>
<name>A0A9N8QHT1_9BASI</name>
<dbReference type="EMBL" id="CAJHJF010003824">
    <property type="protein sequence ID" value="CAD6938536.1"/>
    <property type="molecule type" value="Genomic_DNA"/>
</dbReference>
<evidence type="ECO:0000313" key="2">
    <source>
        <dbReference type="EMBL" id="CAD6938536.1"/>
    </source>
</evidence>
<feature type="non-terminal residue" evidence="2">
    <location>
        <position position="1"/>
    </location>
</feature>
<gene>
    <name evidence="2" type="ORF">JKILLFL_G336</name>
</gene>
<proteinExistence type="predicted"/>
<reference evidence="2 3" key="1">
    <citation type="submission" date="2020-10" db="EMBL/GenBank/DDBJ databases">
        <authorList>
            <person name="Sedaghatjoo S."/>
        </authorList>
    </citation>
    <scope>NUCLEOTIDE SEQUENCE [LARGE SCALE GENOMIC DNA]</scope>
    <source>
        <strain evidence="2 3">LLFL</strain>
    </source>
</reference>
<evidence type="ECO:0000313" key="3">
    <source>
        <dbReference type="Proteomes" id="UP000836404"/>
    </source>
</evidence>
<feature type="region of interest" description="Disordered" evidence="1">
    <location>
        <begin position="46"/>
        <end position="66"/>
    </location>
</feature>
<dbReference type="Proteomes" id="UP000836404">
    <property type="component" value="Unassembled WGS sequence"/>
</dbReference>
<keyword evidence="3" id="KW-1185">Reference proteome</keyword>
<accession>A0A9N8QHT1</accession>
<evidence type="ECO:0000256" key="1">
    <source>
        <dbReference type="SAM" id="MobiDB-lite"/>
    </source>
</evidence>
<comment type="caution">
    <text evidence="2">The sequence shown here is derived from an EMBL/GenBank/DDBJ whole genome shotgun (WGS) entry which is preliminary data.</text>
</comment>
<protein>
    <submittedName>
        <fullName evidence="2">Uncharacterized protein</fullName>
    </submittedName>
</protein>
<dbReference type="AlphaFoldDB" id="A0A9N8QHT1"/>
<feature type="compositionally biased region" description="Basic and acidic residues" evidence="1">
    <location>
        <begin position="55"/>
        <end position="66"/>
    </location>
</feature>